<dbReference type="PANTHER" id="PTHR46211:SF1">
    <property type="entry name" value="GLYCEROPHOSPHODIESTER PHOSPHODIESTERASE, CYTOPLASMIC"/>
    <property type="match status" value="1"/>
</dbReference>
<dbReference type="InterPro" id="IPR017946">
    <property type="entry name" value="PLC-like_Pdiesterase_TIM-brl"/>
</dbReference>
<dbReference type="SUPFAM" id="SSF51695">
    <property type="entry name" value="PLC-like phosphodiesterases"/>
    <property type="match status" value="1"/>
</dbReference>
<reference evidence="2 3" key="1">
    <citation type="journal article" date="2002" name="Nucleic Acids Res.">
        <title>The complete genomic sequence of Mycoplasma penetrans, an intracellular bacterial pathogen in humans.</title>
        <authorList>
            <person name="Sasaki Y."/>
            <person name="Ishikawa J."/>
            <person name="Yamashita A."/>
            <person name="Oshima K."/>
            <person name="Kenri T."/>
            <person name="Furuya K."/>
            <person name="Yoshino C."/>
            <person name="Horino A."/>
            <person name="Shiba T."/>
            <person name="Sasaki T."/>
            <person name="Hattori M."/>
        </authorList>
    </citation>
    <scope>NUCLEOTIDE SEQUENCE [LARGE SCALE GENOMIC DNA]</scope>
    <source>
        <strain evidence="2 3">HF-2</strain>
    </source>
</reference>
<dbReference type="STRING" id="272633.gene:10731692"/>
<sequence>MHKKVDISKTHTKILAHRGYSGIAPENTELAFETAVNFGFDGFEIDVHLTKDNQLVVIHDEDTYRTSLVKKMIKDSTLKELKELDQAAFFKINCPKQEILTLKELLDKFLYRISYLNIEIKTDIIVYPNIEKYLDELVKTYDDAYEKIIFSSFNFNSLKTLHELNPKWTNGFLWWTKSQFKAVNPEEIKKVCKYLHPWTEIYKKEKDNYLKLGLPFNLWTIKDAKVYEHYAKDKDVHFLISNYKY</sequence>
<dbReference type="EMBL" id="BA000026">
    <property type="protein sequence ID" value="BAC44365.1"/>
    <property type="molecule type" value="Genomic_DNA"/>
</dbReference>
<dbReference type="eggNOG" id="COG0584">
    <property type="taxonomic scope" value="Bacteria"/>
</dbReference>
<dbReference type="GO" id="GO:0006629">
    <property type="term" value="P:lipid metabolic process"/>
    <property type="evidence" value="ECO:0007669"/>
    <property type="project" value="InterPro"/>
</dbReference>
<dbReference type="HOGENOM" id="CLU_030006_3_3_14"/>
<accession>Q8EVI9</accession>
<dbReference type="InParanoid" id="Q8EVI9"/>
<name>Q8EVI9_MALP2</name>
<dbReference type="FunCoup" id="Q8EVI9">
    <property type="interactions" value="123"/>
</dbReference>
<organism evidence="2 3">
    <name type="scientific">Malacoplasma penetrans (strain HF-2)</name>
    <name type="common">Mycoplasma penetrans</name>
    <dbReference type="NCBI Taxonomy" id="272633"/>
    <lineage>
        <taxon>Bacteria</taxon>
        <taxon>Bacillati</taxon>
        <taxon>Mycoplasmatota</taxon>
        <taxon>Mycoplasmoidales</taxon>
        <taxon>Mycoplasmoidaceae</taxon>
        <taxon>Malacoplasma</taxon>
    </lineage>
</organism>
<keyword evidence="3" id="KW-1185">Reference proteome</keyword>
<protein>
    <submittedName>
        <fullName evidence="2">Glycerophosphoryl diester phosphodiesterase</fullName>
    </submittedName>
</protein>
<dbReference type="InterPro" id="IPR030395">
    <property type="entry name" value="GP_PDE_dom"/>
</dbReference>
<evidence type="ECO:0000313" key="3">
    <source>
        <dbReference type="Proteomes" id="UP000002522"/>
    </source>
</evidence>
<dbReference type="AlphaFoldDB" id="Q8EVI9"/>
<dbReference type="Gene3D" id="3.20.20.190">
    <property type="entry name" value="Phosphatidylinositol (PI) phosphodiesterase"/>
    <property type="match status" value="1"/>
</dbReference>
<gene>
    <name evidence="2" type="ordered locus">MYPE5750</name>
</gene>
<dbReference type="PROSITE" id="PS51704">
    <property type="entry name" value="GP_PDE"/>
    <property type="match status" value="1"/>
</dbReference>
<proteinExistence type="predicted"/>
<dbReference type="PANTHER" id="PTHR46211">
    <property type="entry name" value="GLYCEROPHOSPHORYL DIESTER PHOSPHODIESTERASE"/>
    <property type="match status" value="1"/>
</dbReference>
<dbReference type="CDD" id="cd08563">
    <property type="entry name" value="GDPD_TtGDE_like"/>
    <property type="match status" value="1"/>
</dbReference>
<dbReference type="KEGG" id="mpe:MYPE5750"/>
<dbReference type="Proteomes" id="UP000002522">
    <property type="component" value="Chromosome"/>
</dbReference>
<dbReference type="Pfam" id="PF03009">
    <property type="entry name" value="GDPD"/>
    <property type="match status" value="1"/>
</dbReference>
<dbReference type="GO" id="GO:0008081">
    <property type="term" value="F:phosphoric diester hydrolase activity"/>
    <property type="evidence" value="ECO:0007669"/>
    <property type="project" value="InterPro"/>
</dbReference>
<dbReference type="RefSeq" id="WP_011077397.1">
    <property type="nucleotide sequence ID" value="NC_004432.1"/>
</dbReference>
<evidence type="ECO:0000313" key="2">
    <source>
        <dbReference type="EMBL" id="BAC44365.1"/>
    </source>
</evidence>
<feature type="domain" description="GP-PDE" evidence="1">
    <location>
        <begin position="12"/>
        <end position="245"/>
    </location>
</feature>
<evidence type="ECO:0000259" key="1">
    <source>
        <dbReference type="PROSITE" id="PS51704"/>
    </source>
</evidence>